<dbReference type="PANTHER" id="PTHR10283:SF82">
    <property type="entry name" value="SOLUTE CARRIER FAMILY 13 MEMBER 2"/>
    <property type="match status" value="1"/>
</dbReference>
<evidence type="ECO:0000313" key="6">
    <source>
        <dbReference type="EMBL" id="CAG9791243.1"/>
    </source>
</evidence>
<keyword evidence="3 5" id="KW-1133">Transmembrane helix</keyword>
<evidence type="ECO:0000313" key="7">
    <source>
        <dbReference type="Proteomes" id="UP001153714"/>
    </source>
</evidence>
<evidence type="ECO:0000256" key="5">
    <source>
        <dbReference type="SAM" id="Phobius"/>
    </source>
</evidence>
<dbReference type="AlphaFoldDB" id="A0A9N9R6N0"/>
<proteinExistence type="predicted"/>
<evidence type="ECO:0000256" key="2">
    <source>
        <dbReference type="ARBA" id="ARBA00022692"/>
    </source>
</evidence>
<protein>
    <submittedName>
        <fullName evidence="6">Uncharacterized protein</fullName>
    </submittedName>
</protein>
<accession>A0A9N9R6N0</accession>
<feature type="transmembrane region" description="Helical" evidence="5">
    <location>
        <begin position="70"/>
        <end position="89"/>
    </location>
</feature>
<reference evidence="6" key="1">
    <citation type="submission" date="2021-12" db="EMBL/GenBank/DDBJ databases">
        <authorList>
            <person name="King R."/>
        </authorList>
    </citation>
    <scope>NUCLEOTIDE SEQUENCE</scope>
</reference>
<dbReference type="GO" id="GO:0015137">
    <property type="term" value="F:citrate transmembrane transporter activity"/>
    <property type="evidence" value="ECO:0007669"/>
    <property type="project" value="TreeGrafter"/>
</dbReference>
<evidence type="ECO:0000256" key="3">
    <source>
        <dbReference type="ARBA" id="ARBA00022989"/>
    </source>
</evidence>
<organism evidence="6 7">
    <name type="scientific">Diatraea saccharalis</name>
    <name type="common">sugarcane borer</name>
    <dbReference type="NCBI Taxonomy" id="40085"/>
    <lineage>
        <taxon>Eukaryota</taxon>
        <taxon>Metazoa</taxon>
        <taxon>Ecdysozoa</taxon>
        <taxon>Arthropoda</taxon>
        <taxon>Hexapoda</taxon>
        <taxon>Insecta</taxon>
        <taxon>Pterygota</taxon>
        <taxon>Neoptera</taxon>
        <taxon>Endopterygota</taxon>
        <taxon>Lepidoptera</taxon>
        <taxon>Glossata</taxon>
        <taxon>Ditrysia</taxon>
        <taxon>Pyraloidea</taxon>
        <taxon>Crambidae</taxon>
        <taxon>Crambinae</taxon>
        <taxon>Diatraea</taxon>
    </lineage>
</organism>
<dbReference type="EMBL" id="OU893334">
    <property type="protein sequence ID" value="CAG9791243.1"/>
    <property type="molecule type" value="Genomic_DNA"/>
</dbReference>
<reference evidence="6" key="2">
    <citation type="submission" date="2022-10" db="EMBL/GenBank/DDBJ databases">
        <authorList>
            <consortium name="ENA_rothamsted_submissions"/>
            <consortium name="culmorum"/>
            <person name="King R."/>
        </authorList>
    </citation>
    <scope>NUCLEOTIDE SEQUENCE</scope>
</reference>
<dbReference type="Proteomes" id="UP001153714">
    <property type="component" value="Chromosome 3"/>
</dbReference>
<evidence type="ECO:0000256" key="4">
    <source>
        <dbReference type="ARBA" id="ARBA00023136"/>
    </source>
</evidence>
<dbReference type="GO" id="GO:0015141">
    <property type="term" value="F:succinate transmembrane transporter activity"/>
    <property type="evidence" value="ECO:0007669"/>
    <property type="project" value="TreeGrafter"/>
</dbReference>
<dbReference type="GO" id="GO:0005886">
    <property type="term" value="C:plasma membrane"/>
    <property type="evidence" value="ECO:0007669"/>
    <property type="project" value="TreeGrafter"/>
</dbReference>
<dbReference type="PANTHER" id="PTHR10283">
    <property type="entry name" value="SOLUTE CARRIER FAMILY 13 MEMBER"/>
    <property type="match status" value="1"/>
</dbReference>
<keyword evidence="2 5" id="KW-0812">Transmembrane</keyword>
<dbReference type="OrthoDB" id="6493944at2759"/>
<gene>
    <name evidence="6" type="ORF">DIATSA_LOCUS8869</name>
</gene>
<keyword evidence="4 5" id="KW-0472">Membrane</keyword>
<comment type="subcellular location">
    <subcellularLocation>
        <location evidence="1">Membrane</location>
        <topology evidence="1">Multi-pass membrane protein</topology>
    </subcellularLocation>
</comment>
<name>A0A9N9R6N0_9NEOP</name>
<evidence type="ECO:0000256" key="1">
    <source>
        <dbReference type="ARBA" id="ARBA00004141"/>
    </source>
</evidence>
<keyword evidence="7" id="KW-1185">Reference proteome</keyword>
<sequence length="109" mass="12652">MMIIFAIERSSLHRRIALKVLLVFGCSHYRLSFILFFTTMFSAMWLSDIIACGLMMPLVKAILMELERVVAVIVIIACILQTCLSSPYIERFSENHRVLSTYFYTYKSN</sequence>
<feature type="transmembrane region" description="Helical" evidence="5">
    <location>
        <begin position="43"/>
        <end position="63"/>
    </location>
</feature>